<evidence type="ECO:0000259" key="10">
    <source>
        <dbReference type="PROSITE" id="PS50234"/>
    </source>
</evidence>
<dbReference type="InterPro" id="IPR009030">
    <property type="entry name" value="Growth_fac_rcpt_cys_sf"/>
</dbReference>
<dbReference type="AlphaFoldDB" id="A0A3B3X5R4"/>
<dbReference type="InterPro" id="IPR036337">
    <property type="entry name" value="Matrilin_CC_sf"/>
</dbReference>
<evidence type="ECO:0000256" key="8">
    <source>
        <dbReference type="ARBA" id="ARBA00023180"/>
    </source>
</evidence>
<comment type="subcellular location">
    <subcellularLocation>
        <location evidence="1">Secreted</location>
    </subcellularLocation>
</comment>
<keyword evidence="4 9" id="KW-0732">Signal</keyword>
<dbReference type="SMART" id="SM00327">
    <property type="entry name" value="VWA"/>
    <property type="match status" value="2"/>
</dbReference>
<dbReference type="SUPFAM" id="SSF58002">
    <property type="entry name" value="Chicken cartilage matrix protein"/>
    <property type="match status" value="1"/>
</dbReference>
<dbReference type="PRINTS" id="PR00453">
    <property type="entry name" value="VWFADOMAIN"/>
</dbReference>
<feature type="domain" description="VWFA" evidence="10">
    <location>
        <begin position="528"/>
        <end position="703"/>
    </location>
</feature>
<keyword evidence="6" id="KW-0175">Coiled coil</keyword>
<dbReference type="Pfam" id="PF00092">
    <property type="entry name" value="VWA"/>
    <property type="match status" value="2"/>
</dbReference>
<feature type="signal peptide" evidence="9">
    <location>
        <begin position="1"/>
        <end position="21"/>
    </location>
</feature>
<dbReference type="Ensembl" id="ENSPMET00000017095.1">
    <property type="protein sequence ID" value="ENSPMEP00000010284.1"/>
    <property type="gene ID" value="ENSPMEG00000012522.1"/>
</dbReference>
<dbReference type="Pfam" id="PF07645">
    <property type="entry name" value="EGF_CA"/>
    <property type="match status" value="2"/>
</dbReference>
<keyword evidence="12" id="KW-1185">Reference proteome</keyword>
<dbReference type="Gene3D" id="3.40.50.410">
    <property type="entry name" value="von Willebrand factor, type A domain"/>
    <property type="match status" value="2"/>
</dbReference>
<dbReference type="InterPro" id="IPR049883">
    <property type="entry name" value="NOTCH1_EGF-like"/>
</dbReference>
<protein>
    <recommendedName>
        <fullName evidence="10">VWFA domain-containing protein</fullName>
    </recommendedName>
</protein>
<dbReference type="SUPFAM" id="SSF57184">
    <property type="entry name" value="Growth factor receptor domain"/>
    <property type="match status" value="1"/>
</dbReference>
<dbReference type="SMART" id="SM01279">
    <property type="entry name" value="Matrilin_ccoil"/>
    <property type="match status" value="1"/>
</dbReference>
<dbReference type="GO" id="GO:0005509">
    <property type="term" value="F:calcium ion binding"/>
    <property type="evidence" value="ECO:0007669"/>
    <property type="project" value="InterPro"/>
</dbReference>
<evidence type="ECO:0000313" key="12">
    <source>
        <dbReference type="Proteomes" id="UP000261480"/>
    </source>
</evidence>
<evidence type="ECO:0000256" key="9">
    <source>
        <dbReference type="SAM" id="SignalP"/>
    </source>
</evidence>
<reference evidence="11" key="1">
    <citation type="submission" date="2025-08" db="UniProtKB">
        <authorList>
            <consortium name="Ensembl"/>
        </authorList>
    </citation>
    <scope>IDENTIFICATION</scope>
</reference>
<dbReference type="FunFam" id="3.40.50.410:FF:000004">
    <property type="entry name" value="collagen alpha-6(VI) chain"/>
    <property type="match status" value="2"/>
</dbReference>
<dbReference type="SUPFAM" id="SSF57196">
    <property type="entry name" value="EGF/Laminin"/>
    <property type="match status" value="3"/>
</dbReference>
<dbReference type="GO" id="GO:0005576">
    <property type="term" value="C:extracellular region"/>
    <property type="evidence" value="ECO:0007669"/>
    <property type="project" value="UniProtKB-SubCell"/>
</dbReference>
<dbReference type="InterPro" id="IPR050525">
    <property type="entry name" value="ECM_Assembly_Org"/>
</dbReference>
<dbReference type="InterPro" id="IPR036465">
    <property type="entry name" value="vWFA_dom_sf"/>
</dbReference>
<organism evidence="11 12">
    <name type="scientific">Poecilia mexicana</name>
    <dbReference type="NCBI Taxonomy" id="48701"/>
    <lineage>
        <taxon>Eukaryota</taxon>
        <taxon>Metazoa</taxon>
        <taxon>Chordata</taxon>
        <taxon>Craniata</taxon>
        <taxon>Vertebrata</taxon>
        <taxon>Euteleostomi</taxon>
        <taxon>Actinopterygii</taxon>
        <taxon>Neopterygii</taxon>
        <taxon>Teleostei</taxon>
        <taxon>Neoteleostei</taxon>
        <taxon>Acanthomorphata</taxon>
        <taxon>Ovalentaria</taxon>
        <taxon>Atherinomorphae</taxon>
        <taxon>Cyprinodontiformes</taxon>
        <taxon>Poeciliidae</taxon>
        <taxon>Poeciliinae</taxon>
        <taxon>Poecilia</taxon>
    </lineage>
</organism>
<dbReference type="FunFam" id="2.10.25.10:FF:000041">
    <property type="entry name" value="matrilin-2 isoform X1"/>
    <property type="match status" value="1"/>
</dbReference>
<dbReference type="PANTHER" id="PTHR24020:SF14">
    <property type="entry name" value="MATRILIN-4"/>
    <property type="match status" value="1"/>
</dbReference>
<dbReference type="InterPro" id="IPR019466">
    <property type="entry name" value="Matrilin_CC_trimer"/>
</dbReference>
<evidence type="ECO:0000256" key="2">
    <source>
        <dbReference type="ARBA" id="ARBA00022525"/>
    </source>
</evidence>
<keyword evidence="2" id="KW-0964">Secreted</keyword>
<feature type="domain" description="VWFA" evidence="10">
    <location>
        <begin position="36"/>
        <end position="212"/>
    </location>
</feature>
<dbReference type="Pfam" id="PF12662">
    <property type="entry name" value="cEGF"/>
    <property type="match status" value="1"/>
</dbReference>
<dbReference type="PROSITE" id="PS01186">
    <property type="entry name" value="EGF_2"/>
    <property type="match status" value="6"/>
</dbReference>
<accession>A0A3B3X5R4</accession>
<dbReference type="InterPro" id="IPR000742">
    <property type="entry name" value="EGF"/>
</dbReference>
<evidence type="ECO:0000256" key="4">
    <source>
        <dbReference type="ARBA" id="ARBA00022729"/>
    </source>
</evidence>
<sequence>MGNLRGLSVFIVLTLAVFTSARPKSGQSKCKSGPVDLVFLIDSSRSVRPHEFETMRKFLIDILNTLDIGLDTTRVGVVQYSSQVRSEFSLKTHSKLENMVKAINEIVPLAQGTMTGLAIRYLMNEAFSPGQGDRPKVPNVAVIVTDGRPQDRVAEVAAEARERGIEIYAVGVARADMTSLRAMASPPFEDHVFLVERFDLIYQFGLQFQDKLCGIDLCLESDHGCEHLCESSPGSFTCHCLPGYRLNADGKTCSAIDLCAEGKHDCEQVCVYSGPGIFTCDCNEGYRLNVDEKACSPIDLCAEEKHDCQQVCVYSGPGVFTCNCNKGYRLNGDKKTCTLNLPSFYRQNWSCVQDTIDLCAEEKDDCQQACVYMGPGVFSCDCNEGYRLNGDEKTCSPIDLCAEGKHGCEQVCVYSGPGIFTCDCNEGYRLNGDKKTCSPIDLCAEGKHDCEQICISTPGVFTCDCNKGFKLNRDKRTCTNMDMCNTVKHGCDYQCVNTPGSYHCICPEGQLLQDDGKTCGTCKSANIDLVLLIDGSKSVRPQNFELVKKFVNQVVDSLDVSAHGTRVGLVQYSSRVRTEFPLNMYHTAEDIKAAVMKVDYMEKGTMTGLALKHMLEYSFSEAEGARPASRNIPRIGLVFTDGRSQDDISEYAKKAKEAGITMYAVGVGKAVEDELREIASDPVEKHFYYTTDFSAINTIADNLKLNVCPAESQGEVEVKDPCACENLVEFQQATMNTSMAARLEQLENQLLSRK</sequence>
<evidence type="ECO:0000313" key="11">
    <source>
        <dbReference type="Ensembl" id="ENSPMEP00000010284.1"/>
    </source>
</evidence>
<dbReference type="PROSITE" id="PS50234">
    <property type="entry name" value="VWFA"/>
    <property type="match status" value="2"/>
</dbReference>
<evidence type="ECO:0000256" key="6">
    <source>
        <dbReference type="ARBA" id="ARBA00023054"/>
    </source>
</evidence>
<dbReference type="SUPFAM" id="SSF53300">
    <property type="entry name" value="vWA-like"/>
    <property type="match status" value="2"/>
</dbReference>
<dbReference type="Proteomes" id="UP000261480">
    <property type="component" value="Unplaced"/>
</dbReference>
<keyword evidence="8" id="KW-0325">Glycoprotein</keyword>
<dbReference type="InterPro" id="IPR001881">
    <property type="entry name" value="EGF-like_Ca-bd_dom"/>
</dbReference>
<dbReference type="PANTHER" id="PTHR24020">
    <property type="entry name" value="COLLAGEN ALPHA"/>
    <property type="match status" value="1"/>
</dbReference>
<keyword evidence="7" id="KW-1015">Disulfide bond</keyword>
<evidence type="ECO:0000256" key="7">
    <source>
        <dbReference type="ARBA" id="ARBA00023157"/>
    </source>
</evidence>
<dbReference type="FunFam" id="2.10.25.10:FF:000010">
    <property type="entry name" value="Pro-epidermal growth factor"/>
    <property type="match status" value="1"/>
</dbReference>
<evidence type="ECO:0000256" key="1">
    <source>
        <dbReference type="ARBA" id="ARBA00004613"/>
    </source>
</evidence>
<dbReference type="Gene3D" id="1.20.5.30">
    <property type="match status" value="1"/>
</dbReference>
<dbReference type="SMART" id="SM00181">
    <property type="entry name" value="EGF"/>
    <property type="match status" value="7"/>
</dbReference>
<feature type="chain" id="PRO_5017299581" description="VWFA domain-containing protein" evidence="9">
    <location>
        <begin position="22"/>
        <end position="754"/>
    </location>
</feature>
<proteinExistence type="predicted"/>
<dbReference type="FunFam" id="2.10.25.10:FF:000119">
    <property type="entry name" value="vitamin K-dependent protein S"/>
    <property type="match status" value="1"/>
</dbReference>
<dbReference type="Gene3D" id="2.10.25.10">
    <property type="entry name" value="Laminin"/>
    <property type="match status" value="7"/>
</dbReference>
<keyword evidence="3" id="KW-0245">EGF-like domain</keyword>
<dbReference type="InterPro" id="IPR026823">
    <property type="entry name" value="cEGF"/>
</dbReference>
<name>A0A3B3X5R4_9TELE</name>
<dbReference type="Pfam" id="PF14670">
    <property type="entry name" value="FXa_inhibition"/>
    <property type="match status" value="3"/>
</dbReference>
<dbReference type="STRING" id="48701.ENSPMEP00000010284"/>
<keyword evidence="5" id="KW-0677">Repeat</keyword>
<dbReference type="InterPro" id="IPR002035">
    <property type="entry name" value="VWF_A"/>
</dbReference>
<dbReference type="SMART" id="SM00179">
    <property type="entry name" value="EGF_CA"/>
    <property type="match status" value="7"/>
</dbReference>
<evidence type="ECO:0000256" key="3">
    <source>
        <dbReference type="ARBA" id="ARBA00022536"/>
    </source>
</evidence>
<reference evidence="11" key="2">
    <citation type="submission" date="2025-09" db="UniProtKB">
        <authorList>
            <consortium name="Ensembl"/>
        </authorList>
    </citation>
    <scope>IDENTIFICATION</scope>
</reference>
<evidence type="ECO:0000256" key="5">
    <source>
        <dbReference type="ARBA" id="ARBA00022737"/>
    </source>
</evidence>